<protein>
    <submittedName>
        <fullName evidence="1">Uncharacterized protein</fullName>
    </submittedName>
</protein>
<sequence>MESFKPRNIYELLAYLEVTSCSAAPVSLILKKSQGLVRKEEIKELGSATIFKMGIFSSHDPMSIIHVLQNK</sequence>
<name>A0A0L8I487_OCTBM</name>
<proteinExistence type="predicted"/>
<dbReference type="EMBL" id="KQ416607">
    <property type="protein sequence ID" value="KOF96297.1"/>
    <property type="molecule type" value="Genomic_DNA"/>
</dbReference>
<gene>
    <name evidence="1" type="ORF">OCBIM_22035869mg</name>
</gene>
<reference evidence="1" key="1">
    <citation type="submission" date="2015-07" db="EMBL/GenBank/DDBJ databases">
        <title>MeaNS - Measles Nucleotide Surveillance Program.</title>
        <authorList>
            <person name="Tran T."/>
            <person name="Druce J."/>
        </authorList>
    </citation>
    <scope>NUCLEOTIDE SEQUENCE</scope>
    <source>
        <strain evidence="1">UCB-OBI-ISO-001</strain>
        <tissue evidence="1">Gonad</tissue>
    </source>
</reference>
<evidence type="ECO:0000313" key="1">
    <source>
        <dbReference type="EMBL" id="KOF96297.1"/>
    </source>
</evidence>
<organism evidence="1">
    <name type="scientific">Octopus bimaculoides</name>
    <name type="common">California two-spotted octopus</name>
    <dbReference type="NCBI Taxonomy" id="37653"/>
    <lineage>
        <taxon>Eukaryota</taxon>
        <taxon>Metazoa</taxon>
        <taxon>Spiralia</taxon>
        <taxon>Lophotrochozoa</taxon>
        <taxon>Mollusca</taxon>
        <taxon>Cephalopoda</taxon>
        <taxon>Coleoidea</taxon>
        <taxon>Octopodiformes</taxon>
        <taxon>Octopoda</taxon>
        <taxon>Incirrata</taxon>
        <taxon>Octopodidae</taxon>
        <taxon>Octopus</taxon>
    </lineage>
</organism>
<accession>A0A0L8I487</accession>
<dbReference type="AlphaFoldDB" id="A0A0L8I487"/>